<proteinExistence type="predicted"/>
<dbReference type="AlphaFoldDB" id="A0A7V2ATZ1"/>
<dbReference type="InterPro" id="IPR001769">
    <property type="entry name" value="Gingipain"/>
</dbReference>
<evidence type="ECO:0000259" key="2">
    <source>
        <dbReference type="Pfam" id="PF01364"/>
    </source>
</evidence>
<dbReference type="EMBL" id="DSEC01000139">
    <property type="protein sequence ID" value="HER43210.1"/>
    <property type="molecule type" value="Genomic_DNA"/>
</dbReference>
<accession>A0A7V2ATZ1</accession>
<dbReference type="GO" id="GO:0008234">
    <property type="term" value="F:cysteine-type peptidase activity"/>
    <property type="evidence" value="ECO:0007669"/>
    <property type="project" value="InterPro"/>
</dbReference>
<dbReference type="Gene3D" id="2.160.20.10">
    <property type="entry name" value="Single-stranded right-handed beta-helix, Pectin lyase-like"/>
    <property type="match status" value="1"/>
</dbReference>
<feature type="domain" description="Gingipain" evidence="2">
    <location>
        <begin position="109"/>
        <end position="244"/>
    </location>
</feature>
<name>A0A7V2ATZ1_UNCEI</name>
<feature type="non-terminal residue" evidence="3">
    <location>
        <position position="566"/>
    </location>
</feature>
<evidence type="ECO:0000256" key="1">
    <source>
        <dbReference type="SAM" id="SignalP"/>
    </source>
</evidence>
<feature type="signal peptide" evidence="1">
    <location>
        <begin position="1"/>
        <end position="21"/>
    </location>
</feature>
<dbReference type="InterPro" id="IPR012334">
    <property type="entry name" value="Pectin_lyas_fold"/>
</dbReference>
<reference evidence="3" key="1">
    <citation type="journal article" date="2020" name="mSystems">
        <title>Genome- and Community-Level Interaction Insights into Carbon Utilization and Element Cycling Functions of Hydrothermarchaeota in Hydrothermal Sediment.</title>
        <authorList>
            <person name="Zhou Z."/>
            <person name="Liu Y."/>
            <person name="Xu W."/>
            <person name="Pan J."/>
            <person name="Luo Z.H."/>
            <person name="Li M."/>
        </authorList>
    </citation>
    <scope>NUCLEOTIDE SEQUENCE [LARGE SCALE GENOMIC DNA]</scope>
    <source>
        <strain evidence="3">SpSt-1233</strain>
    </source>
</reference>
<dbReference type="Pfam" id="PF01364">
    <property type="entry name" value="Peptidase_C25"/>
    <property type="match status" value="1"/>
</dbReference>
<feature type="chain" id="PRO_5030643560" description="Gingipain domain-containing protein" evidence="1">
    <location>
        <begin position="22"/>
        <end position="566"/>
    </location>
</feature>
<dbReference type="SUPFAM" id="SSF51126">
    <property type="entry name" value="Pectin lyase-like"/>
    <property type="match status" value="1"/>
</dbReference>
<keyword evidence="1" id="KW-0732">Signal</keyword>
<organism evidence="3">
    <name type="scientific">Eiseniibacteriota bacterium</name>
    <dbReference type="NCBI Taxonomy" id="2212470"/>
    <lineage>
        <taxon>Bacteria</taxon>
        <taxon>Candidatus Eiseniibacteriota</taxon>
    </lineage>
</organism>
<dbReference type="InterPro" id="IPR011050">
    <property type="entry name" value="Pectin_lyase_fold/virulence"/>
</dbReference>
<protein>
    <recommendedName>
        <fullName evidence="2">Gingipain domain-containing protein</fullName>
    </recommendedName>
</protein>
<dbReference type="Proteomes" id="UP000886069">
    <property type="component" value="Unassembled WGS sequence"/>
</dbReference>
<sequence>MRSTVIVVMAVVLSLAGAVSAQQFMDYSQVQLLRWMGSEPPDTYAEYLAAHPARSLRIEPVRMAPLRTPSAAGPPRVLVIANSALLPSIQAKVDRYIADVEAAGYAVDLYSSTYGTAEDVKAFIISQSTDLVGCVLFGDLPCAWYEVVDDHYEYGYASFPCDLYLMDLDGAWSDNETVSPMQSGVYDTHTGDTAPEIFVGRIDASRMSGDPEYAQVNDYLDKLHAWYAGEIQMTDYALTYTEDDWSESEHFWTDIDDAFSASEAIIAPDTDKEDYRDNRLTSPLYEFIQLACHSDPVDHYFTRGGELGSVEIKAIPPRALFYNLFCCSASRFTYDDFLGGAYIFNPSASALATIGSTKTGSMLNFWAFYQPLGEGKSFGQAFNEWFNAIAPYTYSEICWHYGMTIMGDPLIVPVSSDPSNIVLLQPNGGEVLVSGEEYQIQWWTQNVTPDSISILLSVDSGETYPYTVASGFPGSYTSYLWTVDEVPISLCRLKILSWYGGVVDSEDISDADFIIQSGPYKYVSPAGGDIYPYVMPAWAAHSIQDAVGAASTGDTIMVAEGTYSEN</sequence>
<evidence type="ECO:0000313" key="3">
    <source>
        <dbReference type="EMBL" id="HER43210.1"/>
    </source>
</evidence>
<comment type="caution">
    <text evidence="3">The sequence shown here is derived from an EMBL/GenBank/DDBJ whole genome shotgun (WGS) entry which is preliminary data.</text>
</comment>
<dbReference type="GO" id="GO:0006508">
    <property type="term" value="P:proteolysis"/>
    <property type="evidence" value="ECO:0007669"/>
    <property type="project" value="InterPro"/>
</dbReference>
<gene>
    <name evidence="3" type="ORF">ENO08_01975</name>
</gene>